<dbReference type="OrthoDB" id="120976at2759"/>
<keyword evidence="4" id="KW-0539">Nucleus</keyword>
<evidence type="ECO:0000256" key="3">
    <source>
        <dbReference type="ARBA" id="ARBA00022490"/>
    </source>
</evidence>
<dbReference type="Gene3D" id="3.80.10.10">
    <property type="entry name" value="Ribonuclease Inhibitor"/>
    <property type="match status" value="1"/>
</dbReference>
<dbReference type="STRING" id="35608.A0A2U1NP40"/>
<keyword evidence="3" id="KW-0963">Cytoplasm</keyword>
<accession>A0A2U1NP40</accession>
<protein>
    <submittedName>
        <fullName evidence="6">WPP domain, Leucine-rich repeat domain, L domain-like protein</fullName>
    </submittedName>
</protein>
<evidence type="ECO:0000256" key="2">
    <source>
        <dbReference type="ARBA" id="ARBA00004496"/>
    </source>
</evidence>
<dbReference type="InterPro" id="IPR038214">
    <property type="entry name" value="WPP_sf"/>
</dbReference>
<dbReference type="SMART" id="SM00368">
    <property type="entry name" value="LRR_RI"/>
    <property type="match status" value="9"/>
</dbReference>
<gene>
    <name evidence="6" type="ORF">CTI12_AA243650</name>
</gene>
<dbReference type="AlphaFoldDB" id="A0A2U1NP40"/>
<name>A0A2U1NP40_ARTAN</name>
<organism evidence="6 7">
    <name type="scientific">Artemisia annua</name>
    <name type="common">Sweet wormwood</name>
    <dbReference type="NCBI Taxonomy" id="35608"/>
    <lineage>
        <taxon>Eukaryota</taxon>
        <taxon>Viridiplantae</taxon>
        <taxon>Streptophyta</taxon>
        <taxon>Embryophyta</taxon>
        <taxon>Tracheophyta</taxon>
        <taxon>Spermatophyta</taxon>
        <taxon>Magnoliopsida</taxon>
        <taxon>eudicotyledons</taxon>
        <taxon>Gunneridae</taxon>
        <taxon>Pentapetalae</taxon>
        <taxon>asterids</taxon>
        <taxon>campanulids</taxon>
        <taxon>Asterales</taxon>
        <taxon>Asteraceae</taxon>
        <taxon>Asteroideae</taxon>
        <taxon>Anthemideae</taxon>
        <taxon>Artemisiinae</taxon>
        <taxon>Artemisia</taxon>
    </lineage>
</organism>
<feature type="domain" description="WPP" evidence="5">
    <location>
        <begin position="60"/>
        <end position="107"/>
    </location>
</feature>
<reference evidence="6 7" key="1">
    <citation type="journal article" date="2018" name="Mol. Plant">
        <title>The genome of Artemisia annua provides insight into the evolution of Asteraceae family and artemisinin biosynthesis.</title>
        <authorList>
            <person name="Shen Q."/>
            <person name="Zhang L."/>
            <person name="Liao Z."/>
            <person name="Wang S."/>
            <person name="Yan T."/>
            <person name="Shi P."/>
            <person name="Liu M."/>
            <person name="Fu X."/>
            <person name="Pan Q."/>
            <person name="Wang Y."/>
            <person name="Lv Z."/>
            <person name="Lu X."/>
            <person name="Zhang F."/>
            <person name="Jiang W."/>
            <person name="Ma Y."/>
            <person name="Chen M."/>
            <person name="Hao X."/>
            <person name="Li L."/>
            <person name="Tang Y."/>
            <person name="Lv G."/>
            <person name="Zhou Y."/>
            <person name="Sun X."/>
            <person name="Brodelius P.E."/>
            <person name="Rose J.K.C."/>
            <person name="Tang K."/>
        </authorList>
    </citation>
    <scope>NUCLEOTIDE SEQUENCE [LARGE SCALE GENOMIC DNA]</scope>
    <source>
        <strain evidence="7">cv. Huhao1</strain>
        <tissue evidence="6">Leaf</tissue>
    </source>
</reference>
<comment type="subcellular location">
    <subcellularLocation>
        <location evidence="2">Cytoplasm</location>
    </subcellularLocation>
    <subcellularLocation>
        <location evidence="1">Nucleus</location>
    </subcellularLocation>
</comment>
<dbReference type="Pfam" id="PF13516">
    <property type="entry name" value="LRR_6"/>
    <property type="match status" value="3"/>
</dbReference>
<comment type="caution">
    <text evidence="6">The sequence shown here is derived from an EMBL/GenBank/DDBJ whole genome shotgun (WGS) entry which is preliminary data.</text>
</comment>
<dbReference type="PANTHER" id="PTHR46761:SF2">
    <property type="entry name" value="RAN GTPASE-ACTIVATING PROTEIN 1"/>
    <property type="match status" value="1"/>
</dbReference>
<dbReference type="Pfam" id="PF13943">
    <property type="entry name" value="WPP"/>
    <property type="match status" value="1"/>
</dbReference>
<evidence type="ECO:0000259" key="5">
    <source>
        <dbReference type="Pfam" id="PF13943"/>
    </source>
</evidence>
<evidence type="ECO:0000313" key="6">
    <source>
        <dbReference type="EMBL" id="PWA75287.1"/>
    </source>
</evidence>
<dbReference type="GO" id="GO:0005634">
    <property type="term" value="C:nucleus"/>
    <property type="evidence" value="ECO:0007669"/>
    <property type="project" value="UniProtKB-SubCell"/>
</dbReference>
<evidence type="ECO:0000256" key="4">
    <source>
        <dbReference type="ARBA" id="ARBA00023242"/>
    </source>
</evidence>
<dbReference type="InterPro" id="IPR001611">
    <property type="entry name" value="Leu-rich_rpt"/>
</dbReference>
<dbReference type="SUPFAM" id="SSF52047">
    <property type="entry name" value="RNI-like"/>
    <property type="match status" value="1"/>
</dbReference>
<keyword evidence="7" id="KW-1185">Reference proteome</keyword>
<dbReference type="EMBL" id="PKPP01002435">
    <property type="protein sequence ID" value="PWA75287.1"/>
    <property type="molecule type" value="Genomic_DNA"/>
</dbReference>
<dbReference type="InterPro" id="IPR045203">
    <property type="entry name" value="RanGAP1/2"/>
</dbReference>
<dbReference type="PANTHER" id="PTHR46761">
    <property type="entry name" value="RAN GTPASE-ACTIVATING PROTEIN 1"/>
    <property type="match status" value="1"/>
</dbReference>
<dbReference type="GO" id="GO:0005737">
    <property type="term" value="C:cytoplasm"/>
    <property type="evidence" value="ECO:0007669"/>
    <property type="project" value="UniProtKB-SubCell"/>
</dbReference>
<sequence>MHVYNTHFSGKKSVKKNNKRWSTGVAHRGYGLPVRELIVQHVFASQSHALDQALASKPQYETTFIAASQQFDKEPDSDGGSAVQVYARESSKLMVEVVKRGSRPKEDREIEPELATDHIFDISRGRRAFIDAEEAKELLKPLKEPENKFTKICFSNRSFGLPAAHVATTILSGIKAQLTEVDLSDIVSRRPEPEAVQVLKMFSSALEGSDLSYLNLSNNALGEKGVRAFGDLLKSQSNLVELHFMNAGILPDAAKAICELLPSTSKLKVLHFHHNMSGDDGAVAISQLIKGSSNLEDFRCSSTKIGSGGGIALSEALGTCTLLKKLDLRDNNFGPKAGVALSQAISLHANLTDLYLSYLHLEDEGTIAIADALKNSNSTIQIIEMAGNNITCDSAKSFAEFITAKKHSLTKINLSENELRDEGAIAIGKALEEEFGQLCIVDLSANSIRSDGAKTLAKAVVGKLRFRLLNVNGNMLSYEGINEVREIFKDFPRMLGPLDNNHEGDDYDELESKLKDLEMKQKR</sequence>
<evidence type="ECO:0000256" key="1">
    <source>
        <dbReference type="ARBA" id="ARBA00004123"/>
    </source>
</evidence>
<proteinExistence type="predicted"/>
<dbReference type="InterPro" id="IPR025265">
    <property type="entry name" value="WPP_dom"/>
</dbReference>
<dbReference type="GO" id="GO:0005096">
    <property type="term" value="F:GTPase activator activity"/>
    <property type="evidence" value="ECO:0007669"/>
    <property type="project" value="InterPro"/>
</dbReference>
<dbReference type="Gene3D" id="1.10.246.200">
    <property type="entry name" value="WPP domain"/>
    <property type="match status" value="1"/>
</dbReference>
<evidence type="ECO:0000313" key="7">
    <source>
        <dbReference type="Proteomes" id="UP000245207"/>
    </source>
</evidence>
<dbReference type="Proteomes" id="UP000245207">
    <property type="component" value="Unassembled WGS sequence"/>
</dbReference>
<dbReference type="InterPro" id="IPR032675">
    <property type="entry name" value="LRR_dom_sf"/>
</dbReference>